<evidence type="ECO:0000313" key="2">
    <source>
        <dbReference type="EMBL" id="EFQ99732.1"/>
    </source>
</evidence>
<dbReference type="OrthoDB" id="4174144at2759"/>
<feature type="non-terminal residue" evidence="2">
    <location>
        <position position="1"/>
    </location>
</feature>
<dbReference type="HOGENOM" id="CLU_2176926_0_0_1"/>
<dbReference type="eggNOG" id="ENOG502RNVA">
    <property type="taxonomic scope" value="Eukaryota"/>
</dbReference>
<dbReference type="InParanoid" id="E4UNX9"/>
<evidence type="ECO:0000256" key="1">
    <source>
        <dbReference type="SAM" id="MobiDB-lite"/>
    </source>
</evidence>
<feature type="region of interest" description="Disordered" evidence="1">
    <location>
        <begin position="74"/>
        <end position="110"/>
    </location>
</feature>
<dbReference type="RefSeq" id="XP_003175215.1">
    <property type="nucleotide sequence ID" value="XM_003175167.1"/>
</dbReference>
<evidence type="ECO:0000313" key="3">
    <source>
        <dbReference type="Proteomes" id="UP000002669"/>
    </source>
</evidence>
<dbReference type="EMBL" id="DS989823">
    <property type="protein sequence ID" value="EFQ99732.1"/>
    <property type="molecule type" value="Genomic_DNA"/>
</dbReference>
<dbReference type="VEuPathDB" id="FungiDB:MGYG_08996"/>
<sequence>KKKNQGPEEDGGTKRRREEETMASKGKPIALKRRSTPRCLHPSRQPAYIQMLSTSTSTSSTSNIEKEVLTTEFDASQTPQPFLDPGLRDRMLKLRGSGPDTAHTKKDGEN</sequence>
<reference evidence="3" key="1">
    <citation type="journal article" date="2012" name="MBio">
        <title>Comparative genome analysis of Trichophyton rubrum and related dermatophytes reveals candidate genes involved in infection.</title>
        <authorList>
            <person name="Martinez D.A."/>
            <person name="Oliver B.G."/>
            <person name="Graeser Y."/>
            <person name="Goldberg J.M."/>
            <person name="Li W."/>
            <person name="Martinez-Rossi N.M."/>
            <person name="Monod M."/>
            <person name="Shelest E."/>
            <person name="Barton R.C."/>
            <person name="Birch E."/>
            <person name="Brakhage A.A."/>
            <person name="Chen Z."/>
            <person name="Gurr S.J."/>
            <person name="Heiman D."/>
            <person name="Heitman J."/>
            <person name="Kosti I."/>
            <person name="Rossi A."/>
            <person name="Saif S."/>
            <person name="Samalova M."/>
            <person name="Saunders C.W."/>
            <person name="Shea T."/>
            <person name="Summerbell R.C."/>
            <person name="Xu J."/>
            <person name="Young S."/>
            <person name="Zeng Q."/>
            <person name="Birren B.W."/>
            <person name="Cuomo C.A."/>
            <person name="White T.C."/>
        </authorList>
    </citation>
    <scope>NUCLEOTIDE SEQUENCE [LARGE SCALE GENOMIC DNA]</scope>
    <source>
        <strain evidence="3">ATCC MYA-4604 / CBS 118893</strain>
    </source>
</reference>
<proteinExistence type="predicted"/>
<dbReference type="Proteomes" id="UP000002669">
    <property type="component" value="Unassembled WGS sequence"/>
</dbReference>
<accession>E4UNX9</accession>
<feature type="compositionally biased region" description="Basic and acidic residues" evidence="1">
    <location>
        <begin position="11"/>
        <end position="22"/>
    </location>
</feature>
<organism evidence="3">
    <name type="scientific">Arthroderma gypseum (strain ATCC MYA-4604 / CBS 118893)</name>
    <name type="common">Microsporum gypseum</name>
    <dbReference type="NCBI Taxonomy" id="535722"/>
    <lineage>
        <taxon>Eukaryota</taxon>
        <taxon>Fungi</taxon>
        <taxon>Dikarya</taxon>
        <taxon>Ascomycota</taxon>
        <taxon>Pezizomycotina</taxon>
        <taxon>Eurotiomycetes</taxon>
        <taxon>Eurotiomycetidae</taxon>
        <taxon>Onygenales</taxon>
        <taxon>Arthrodermataceae</taxon>
        <taxon>Nannizzia</taxon>
    </lineage>
</organism>
<feature type="region of interest" description="Disordered" evidence="1">
    <location>
        <begin position="1"/>
        <end position="47"/>
    </location>
</feature>
<dbReference type="AlphaFoldDB" id="E4UNX9"/>
<dbReference type="GeneID" id="10030521"/>
<keyword evidence="3" id="KW-1185">Reference proteome</keyword>
<name>E4UNX9_ARTGP</name>
<protein>
    <submittedName>
        <fullName evidence="2">Uncharacterized protein</fullName>
    </submittedName>
</protein>
<gene>
    <name evidence="2" type="ORF">MGYG_08996</name>
</gene>